<evidence type="ECO:0008006" key="6">
    <source>
        <dbReference type="Google" id="ProtNLM"/>
    </source>
</evidence>
<dbReference type="SMART" id="SM00248">
    <property type="entry name" value="ANK"/>
    <property type="match status" value="6"/>
</dbReference>
<evidence type="ECO:0000313" key="5">
    <source>
        <dbReference type="Proteomes" id="UP000663889"/>
    </source>
</evidence>
<evidence type="ECO:0000256" key="2">
    <source>
        <dbReference type="ARBA" id="ARBA00023043"/>
    </source>
</evidence>
<evidence type="ECO:0000256" key="3">
    <source>
        <dbReference type="PROSITE-ProRule" id="PRU00023"/>
    </source>
</evidence>
<dbReference type="PROSITE" id="PS50088">
    <property type="entry name" value="ANK_REPEAT"/>
    <property type="match status" value="3"/>
</dbReference>
<dbReference type="Pfam" id="PF12796">
    <property type="entry name" value="Ank_2"/>
    <property type="match status" value="4"/>
</dbReference>
<comment type="caution">
    <text evidence="4">The sequence shown here is derived from an EMBL/GenBank/DDBJ whole genome shotgun (WGS) entry which is preliminary data.</text>
</comment>
<organism evidence="4 5">
    <name type="scientific">Rotaria sordida</name>
    <dbReference type="NCBI Taxonomy" id="392033"/>
    <lineage>
        <taxon>Eukaryota</taxon>
        <taxon>Metazoa</taxon>
        <taxon>Spiralia</taxon>
        <taxon>Gnathifera</taxon>
        <taxon>Rotifera</taxon>
        <taxon>Eurotatoria</taxon>
        <taxon>Bdelloidea</taxon>
        <taxon>Philodinida</taxon>
        <taxon>Philodinidae</taxon>
        <taxon>Rotaria</taxon>
    </lineage>
</organism>
<sequence>MRDNQLRTPLHHAIMRNHIAIIDKLIKAGAKIDIPDVQGATPVHYAYRFGKDQEMFDRFPLDSNLFKLKTLDNKTPLEMAVEYGHTDIVIRYLSQENPRANPRLGLQVLIEAIRQRHENIISSFVLRPNIDSYLLHSVCRQTHGHELISNEKISHQLITKSTMTEINTDGFTALMVAVKYGQVECVKKLLNHQYCDKDVLEMRSVDSDRTVLHICAEVKSNQITDLLLPKAKQFALDLMPVDVMGNTPLHICVQKDNQHMIDPLLSDSSISLTVSSITQDKSNRRTENLGGIPKMLKIKNNNGLTAFHEAIENGHYEIVHKILMKVNYSVQLIEERDQQLRTGLHIAALKGEFILLLLQ</sequence>
<protein>
    <recommendedName>
        <fullName evidence="6">Ankyrin repeat protein</fullName>
    </recommendedName>
</protein>
<evidence type="ECO:0000313" key="4">
    <source>
        <dbReference type="EMBL" id="CAF1291476.1"/>
    </source>
</evidence>
<evidence type="ECO:0000256" key="1">
    <source>
        <dbReference type="ARBA" id="ARBA00022737"/>
    </source>
</evidence>
<keyword evidence="1" id="KW-0677">Repeat</keyword>
<dbReference type="AlphaFoldDB" id="A0A815D167"/>
<dbReference type="PANTHER" id="PTHR24198:SF165">
    <property type="entry name" value="ANKYRIN REPEAT-CONTAINING PROTEIN-RELATED"/>
    <property type="match status" value="1"/>
</dbReference>
<dbReference type="PANTHER" id="PTHR24198">
    <property type="entry name" value="ANKYRIN REPEAT AND PROTEIN KINASE DOMAIN-CONTAINING PROTEIN"/>
    <property type="match status" value="1"/>
</dbReference>
<dbReference type="PROSITE" id="PS50297">
    <property type="entry name" value="ANK_REP_REGION"/>
    <property type="match status" value="2"/>
</dbReference>
<proteinExistence type="predicted"/>
<dbReference type="EMBL" id="CAJNOU010002116">
    <property type="protein sequence ID" value="CAF1291476.1"/>
    <property type="molecule type" value="Genomic_DNA"/>
</dbReference>
<feature type="repeat" description="ANK" evidence="3">
    <location>
        <begin position="302"/>
        <end position="335"/>
    </location>
</feature>
<dbReference type="SUPFAM" id="SSF48403">
    <property type="entry name" value="Ankyrin repeat"/>
    <property type="match status" value="1"/>
</dbReference>
<gene>
    <name evidence="4" type="ORF">SEV965_LOCUS25795</name>
</gene>
<dbReference type="Proteomes" id="UP000663889">
    <property type="component" value="Unassembled WGS sequence"/>
</dbReference>
<reference evidence="4" key="1">
    <citation type="submission" date="2021-02" db="EMBL/GenBank/DDBJ databases">
        <authorList>
            <person name="Nowell W R."/>
        </authorList>
    </citation>
    <scope>NUCLEOTIDE SEQUENCE</scope>
</reference>
<name>A0A815D167_9BILA</name>
<dbReference type="InterPro" id="IPR036770">
    <property type="entry name" value="Ankyrin_rpt-contain_sf"/>
</dbReference>
<accession>A0A815D167</accession>
<feature type="repeat" description="ANK" evidence="3">
    <location>
        <begin position="169"/>
        <end position="192"/>
    </location>
</feature>
<dbReference type="InterPro" id="IPR002110">
    <property type="entry name" value="Ankyrin_rpt"/>
</dbReference>
<keyword evidence="2 3" id="KW-0040">ANK repeat</keyword>
<dbReference type="Gene3D" id="1.25.40.20">
    <property type="entry name" value="Ankyrin repeat-containing domain"/>
    <property type="match status" value="3"/>
</dbReference>
<feature type="repeat" description="ANK" evidence="3">
    <location>
        <begin position="5"/>
        <end position="37"/>
    </location>
</feature>